<dbReference type="InterPro" id="IPR020904">
    <property type="entry name" value="Sc_DH/Rdtase_CS"/>
</dbReference>
<keyword evidence="4" id="KW-1185">Reference proteome</keyword>
<dbReference type="Proteomes" id="UP000829291">
    <property type="component" value="Chromosome 7"/>
</dbReference>
<dbReference type="PANTHER" id="PTHR44229:SF8">
    <property type="entry name" value="ALCOHOL DEHYDROGENASE-RELATED"/>
    <property type="match status" value="1"/>
</dbReference>
<proteinExistence type="inferred from homology"/>
<protein>
    <submittedName>
        <fullName evidence="5 6">15-hydroxyprostaglandin dehydrogenase [NAD(+)]</fullName>
    </submittedName>
</protein>
<accession>A0A6J0BPZ6</accession>
<name>A0A6J0BPZ6_NEOLC</name>
<evidence type="ECO:0000256" key="1">
    <source>
        <dbReference type="ARBA" id="ARBA00006484"/>
    </source>
</evidence>
<dbReference type="GO" id="GO:0005737">
    <property type="term" value="C:cytoplasm"/>
    <property type="evidence" value="ECO:0007669"/>
    <property type="project" value="TreeGrafter"/>
</dbReference>
<evidence type="ECO:0000313" key="4">
    <source>
        <dbReference type="Proteomes" id="UP000829291"/>
    </source>
</evidence>
<evidence type="ECO:0000256" key="3">
    <source>
        <dbReference type="RuleBase" id="RU000363"/>
    </source>
</evidence>
<sequence length="264" mass="28229">MQIKGKIALVTGGASGIGLAYVKALLSNGAAKVAILDLASSNGVEVAKNLNAEFVHGKVIFVVGDVTKSKELEAGFAKAFEEFGGLDIVINNAGIMDDTKWELMVDINYNGVVRGTLLGLKYMGKNEGGKGGTIVNVASIVGVMPSNIFPIYSGTKHAVIGLTRSFAAPENYDHTGVRLMSMCPDVTETQLITKSVGRSLSIIKTELLNKTFNEMQSTESVAKAMMQIIREGENGSSWIVTHGEPPFEVDLPESSEKFVRKVRS</sequence>
<dbReference type="GO" id="GO:0016616">
    <property type="term" value="F:oxidoreductase activity, acting on the CH-OH group of donors, NAD or NADP as acceptor"/>
    <property type="evidence" value="ECO:0007669"/>
    <property type="project" value="TreeGrafter"/>
</dbReference>
<reference evidence="5 6" key="1">
    <citation type="submission" date="2025-05" db="UniProtKB">
        <authorList>
            <consortium name="RefSeq"/>
        </authorList>
    </citation>
    <scope>IDENTIFICATION</scope>
    <source>
        <tissue evidence="5 6">Thorax and Abdomen</tissue>
    </source>
</reference>
<dbReference type="InterPro" id="IPR036291">
    <property type="entry name" value="NAD(P)-bd_dom_sf"/>
</dbReference>
<dbReference type="PROSITE" id="PS00061">
    <property type="entry name" value="ADH_SHORT"/>
    <property type="match status" value="1"/>
</dbReference>
<dbReference type="OrthoDB" id="417891at2759"/>
<dbReference type="GeneID" id="107221443"/>
<dbReference type="InParanoid" id="A0A6J0BPZ6"/>
<keyword evidence="2" id="KW-0560">Oxidoreductase</keyword>
<dbReference type="AlphaFoldDB" id="A0A6J0BPZ6"/>
<dbReference type="RefSeq" id="XP_015515923.2">
    <property type="nucleotide sequence ID" value="XM_015660437.2"/>
</dbReference>
<dbReference type="PANTHER" id="PTHR44229">
    <property type="entry name" value="15-HYDROXYPROSTAGLANDIN DEHYDROGENASE [NAD(+)]"/>
    <property type="match status" value="1"/>
</dbReference>
<comment type="similarity">
    <text evidence="1 3">Belongs to the short-chain dehydrogenases/reductases (SDR) family.</text>
</comment>
<dbReference type="InterPro" id="IPR002347">
    <property type="entry name" value="SDR_fam"/>
</dbReference>
<evidence type="ECO:0000313" key="5">
    <source>
        <dbReference type="RefSeq" id="XP_015515923.2"/>
    </source>
</evidence>
<dbReference type="SUPFAM" id="SSF51735">
    <property type="entry name" value="NAD(P)-binding Rossmann-fold domains"/>
    <property type="match status" value="1"/>
</dbReference>
<gene>
    <name evidence="5 6" type="primary">LOC107221443</name>
</gene>
<evidence type="ECO:0000313" key="6">
    <source>
        <dbReference type="RefSeq" id="XP_046601369.1"/>
    </source>
</evidence>
<evidence type="ECO:0000256" key="2">
    <source>
        <dbReference type="ARBA" id="ARBA00023002"/>
    </source>
</evidence>
<dbReference type="KEGG" id="nlo:107221443"/>
<organism evidence="4 5">
    <name type="scientific">Neodiprion lecontei</name>
    <name type="common">Redheaded pine sawfly</name>
    <dbReference type="NCBI Taxonomy" id="441921"/>
    <lineage>
        <taxon>Eukaryota</taxon>
        <taxon>Metazoa</taxon>
        <taxon>Ecdysozoa</taxon>
        <taxon>Arthropoda</taxon>
        <taxon>Hexapoda</taxon>
        <taxon>Insecta</taxon>
        <taxon>Pterygota</taxon>
        <taxon>Neoptera</taxon>
        <taxon>Endopterygota</taxon>
        <taxon>Hymenoptera</taxon>
        <taxon>Tenthredinoidea</taxon>
        <taxon>Diprionidae</taxon>
        <taxon>Diprioninae</taxon>
        <taxon>Neodiprion</taxon>
    </lineage>
</organism>
<dbReference type="PRINTS" id="PR00081">
    <property type="entry name" value="GDHRDH"/>
</dbReference>
<dbReference type="Pfam" id="PF00106">
    <property type="entry name" value="adh_short"/>
    <property type="match status" value="1"/>
</dbReference>
<dbReference type="Gene3D" id="3.40.50.720">
    <property type="entry name" value="NAD(P)-binding Rossmann-like Domain"/>
    <property type="match status" value="1"/>
</dbReference>
<dbReference type="RefSeq" id="XP_046601369.1">
    <property type="nucleotide sequence ID" value="XM_046745413.1"/>
</dbReference>
<dbReference type="PRINTS" id="PR00080">
    <property type="entry name" value="SDRFAMILY"/>
</dbReference>